<name>A0A0A8YIN6_ARUDO</name>
<accession>A0A0A8YIN6</accession>
<organism evidence="1">
    <name type="scientific">Arundo donax</name>
    <name type="common">Giant reed</name>
    <name type="synonym">Donax arundinaceus</name>
    <dbReference type="NCBI Taxonomy" id="35708"/>
    <lineage>
        <taxon>Eukaryota</taxon>
        <taxon>Viridiplantae</taxon>
        <taxon>Streptophyta</taxon>
        <taxon>Embryophyta</taxon>
        <taxon>Tracheophyta</taxon>
        <taxon>Spermatophyta</taxon>
        <taxon>Magnoliopsida</taxon>
        <taxon>Liliopsida</taxon>
        <taxon>Poales</taxon>
        <taxon>Poaceae</taxon>
        <taxon>PACMAD clade</taxon>
        <taxon>Arundinoideae</taxon>
        <taxon>Arundineae</taxon>
        <taxon>Arundo</taxon>
    </lineage>
</organism>
<proteinExistence type="predicted"/>
<reference evidence="1" key="2">
    <citation type="journal article" date="2015" name="Data Brief">
        <title>Shoot transcriptome of the giant reed, Arundo donax.</title>
        <authorList>
            <person name="Barrero R.A."/>
            <person name="Guerrero F.D."/>
            <person name="Moolhuijzen P."/>
            <person name="Goolsby J.A."/>
            <person name="Tidwell J."/>
            <person name="Bellgard S.E."/>
            <person name="Bellgard M.I."/>
        </authorList>
    </citation>
    <scope>NUCLEOTIDE SEQUENCE</scope>
    <source>
        <tissue evidence="1">Shoot tissue taken approximately 20 cm above the soil surface</tissue>
    </source>
</reference>
<dbReference type="EMBL" id="GBRH01272520">
    <property type="protein sequence ID" value="JAD25375.1"/>
    <property type="molecule type" value="Transcribed_RNA"/>
</dbReference>
<reference evidence="1" key="1">
    <citation type="submission" date="2014-09" db="EMBL/GenBank/DDBJ databases">
        <authorList>
            <person name="Magalhaes I.L.F."/>
            <person name="Oliveira U."/>
            <person name="Santos F.R."/>
            <person name="Vidigal T.H.D.A."/>
            <person name="Brescovit A.D."/>
            <person name="Santos A.J."/>
        </authorList>
    </citation>
    <scope>NUCLEOTIDE SEQUENCE</scope>
    <source>
        <tissue evidence="1">Shoot tissue taken approximately 20 cm above the soil surface</tissue>
    </source>
</reference>
<evidence type="ECO:0000313" key="1">
    <source>
        <dbReference type="EMBL" id="JAD25375.1"/>
    </source>
</evidence>
<dbReference type="AlphaFoldDB" id="A0A0A8YIN6"/>
<sequence>MFDDYSICAQYFYIKIPPRLAMPLGTTICVIAEDLT</sequence>
<protein>
    <submittedName>
        <fullName evidence="1">Uncharacterized protein</fullName>
    </submittedName>
</protein>